<dbReference type="HAMAP" id="MF_01139">
    <property type="entry name" value="ISPT"/>
    <property type="match status" value="1"/>
</dbReference>
<dbReference type="AlphaFoldDB" id="A0A0M6W7B9"/>
<dbReference type="InterPro" id="IPR036424">
    <property type="entry name" value="UPP_synth-like_sf"/>
</dbReference>
<keyword evidence="2" id="KW-0961">Cell wall biogenesis/degradation</keyword>
<dbReference type="Pfam" id="PF01255">
    <property type="entry name" value="Prenyltransf"/>
    <property type="match status" value="1"/>
</dbReference>
<sequence>MNYNTKISSKSIIPKHVAIIMDGNGRWANEKGNIRITGHKAGIKSVRNSVRFAITNKISSLTLYAFSSENWKRPKQEISSLMDLFIFALDTEVKTLHNSNVILKIIGDTTPFSEHLKDKIFKAQDLTKNNVGLHLNIAANYGGRWDIVNSVKQIYKKIKNGDFPIDEINEKTINNHICMNDQKNVDLVIRTGGEQRISNFLLWQIAYAEFYFTNVLWPDFNEIIFQDALDAFSKRKRRYGGTENK</sequence>
<dbReference type="EMBL" id="CVRF01000003">
    <property type="protein sequence ID" value="CRK85794.1"/>
    <property type="molecule type" value="Genomic_DNA"/>
</dbReference>
<feature type="binding site" evidence="2">
    <location>
        <position position="27"/>
    </location>
    <ligand>
        <name>substrate</name>
    </ligand>
</feature>
<feature type="binding site" evidence="2">
    <location>
        <begin position="23"/>
        <end position="26"/>
    </location>
    <ligand>
        <name>substrate</name>
    </ligand>
</feature>
<comment type="caution">
    <text evidence="2">Lacks conserved residue(s) required for the propagation of feature annotation.</text>
</comment>
<feature type="binding site" evidence="2">
    <location>
        <position position="190"/>
    </location>
    <ligand>
        <name>substrate</name>
    </ligand>
</feature>
<comment type="subunit">
    <text evidence="2">Homodimer.</text>
</comment>
<dbReference type="EC" id="2.5.1.31" evidence="2"/>
<feature type="binding site" evidence="2">
    <location>
        <position position="73"/>
    </location>
    <ligand>
        <name>substrate</name>
    </ligand>
</feature>
<organism evidence="3 4">
    <name type="scientific">Candidatus Providencia siddallii</name>
    <dbReference type="NCBI Taxonomy" id="1715285"/>
    <lineage>
        <taxon>Bacteria</taxon>
        <taxon>Pseudomonadati</taxon>
        <taxon>Pseudomonadota</taxon>
        <taxon>Gammaproteobacteria</taxon>
        <taxon>Enterobacterales</taxon>
        <taxon>Morganellaceae</taxon>
        <taxon>Providencia</taxon>
    </lineage>
</organism>
<dbReference type="InterPro" id="IPR001441">
    <property type="entry name" value="UPP_synth-like"/>
</dbReference>
<dbReference type="PROSITE" id="PS01066">
    <property type="entry name" value="UPP_SYNTHASE"/>
    <property type="match status" value="1"/>
</dbReference>
<dbReference type="PANTHER" id="PTHR10291">
    <property type="entry name" value="DEHYDRODOLICHYL DIPHOSPHATE SYNTHASE FAMILY MEMBER"/>
    <property type="match status" value="1"/>
</dbReference>
<keyword evidence="4" id="KW-1185">Reference proteome</keyword>
<dbReference type="PANTHER" id="PTHR10291:SF0">
    <property type="entry name" value="DEHYDRODOLICHYL DIPHOSPHATE SYNTHASE 2"/>
    <property type="match status" value="1"/>
</dbReference>
<dbReference type="GO" id="GO:0000287">
    <property type="term" value="F:magnesium ion binding"/>
    <property type="evidence" value="ECO:0007669"/>
    <property type="project" value="UniProtKB-UniRule"/>
</dbReference>
<dbReference type="GO" id="GO:0008834">
    <property type="term" value="F:ditrans,polycis-undecaprenyl-diphosphate synthase [(2E,6E)-farnesyl-diphosphate specific] activity"/>
    <property type="evidence" value="ECO:0007669"/>
    <property type="project" value="UniProtKB-UniRule"/>
</dbReference>
<feature type="binding site" evidence="2">
    <location>
        <position position="209"/>
    </location>
    <ligand>
        <name>Mg(2+)</name>
        <dbReference type="ChEBI" id="CHEBI:18420"/>
    </ligand>
</feature>
<dbReference type="GO" id="GO:0016094">
    <property type="term" value="P:polyprenol biosynthetic process"/>
    <property type="evidence" value="ECO:0007669"/>
    <property type="project" value="TreeGrafter"/>
</dbReference>
<comment type="catalytic activity">
    <reaction evidence="2">
        <text>8 isopentenyl diphosphate + (2E,6E)-farnesyl diphosphate = di-trans,octa-cis-undecaprenyl diphosphate + 8 diphosphate</text>
        <dbReference type="Rhea" id="RHEA:27551"/>
        <dbReference type="ChEBI" id="CHEBI:33019"/>
        <dbReference type="ChEBI" id="CHEBI:58405"/>
        <dbReference type="ChEBI" id="CHEBI:128769"/>
        <dbReference type="ChEBI" id="CHEBI:175763"/>
        <dbReference type="EC" id="2.5.1.31"/>
    </reaction>
</comment>
<dbReference type="Proteomes" id="UP000242301">
    <property type="component" value="Unassembled WGS sequence"/>
</dbReference>
<dbReference type="FunFam" id="3.40.1180.10:FF:000001">
    <property type="entry name" value="(2E,6E)-farnesyl-diphosphate-specific ditrans,polycis-undecaprenyl-diphosphate synthase"/>
    <property type="match status" value="1"/>
</dbReference>
<proteinExistence type="inferred from homology"/>
<evidence type="ECO:0000256" key="2">
    <source>
        <dbReference type="HAMAP-Rule" id="MF_01139"/>
    </source>
</evidence>
<feature type="binding site" evidence="2">
    <location>
        <position position="39"/>
    </location>
    <ligand>
        <name>substrate</name>
    </ligand>
</feature>
<feature type="binding site" evidence="2">
    <location>
        <begin position="67"/>
        <end position="69"/>
    </location>
    <ligand>
        <name>substrate</name>
    </ligand>
</feature>
<evidence type="ECO:0000256" key="1">
    <source>
        <dbReference type="ARBA" id="ARBA00022679"/>
    </source>
</evidence>
<evidence type="ECO:0000313" key="3">
    <source>
        <dbReference type="EMBL" id="CRK85794.1"/>
    </source>
</evidence>
<reference evidence="4" key="1">
    <citation type="submission" date="2015-05" db="EMBL/GenBank/DDBJ databases">
        <authorList>
            <person name="Manzano-Marin A."/>
        </authorList>
    </citation>
    <scope>NUCLEOTIDE SEQUENCE [LARGE SCALE GENOMIC DNA]</scope>
    <source>
        <strain evidence="4">officinalis</strain>
    </source>
</reference>
<keyword evidence="2" id="KW-0460">Magnesium</keyword>
<comment type="cofactor">
    <cofactor evidence="2">
        <name>Mg(2+)</name>
        <dbReference type="ChEBI" id="CHEBI:18420"/>
    </cofactor>
    <text evidence="2">Binds 2 magnesium ions per subunit.</text>
</comment>
<keyword evidence="2" id="KW-0479">Metal-binding</keyword>
<dbReference type="GO" id="GO:0008360">
    <property type="term" value="P:regulation of cell shape"/>
    <property type="evidence" value="ECO:0007669"/>
    <property type="project" value="UniProtKB-KW"/>
</dbReference>
<gene>
    <name evidence="3" type="primary">ispU</name>
    <name evidence="2" type="synonym">uppS</name>
    <name evidence="3" type="ORF">SOFFGTOCOR_0377</name>
</gene>
<evidence type="ECO:0000313" key="4">
    <source>
        <dbReference type="Proteomes" id="UP000242301"/>
    </source>
</evidence>
<dbReference type="CDD" id="cd00475">
    <property type="entry name" value="Cis_IPPS"/>
    <property type="match status" value="1"/>
</dbReference>
<feature type="binding site" evidence="2">
    <location>
        <position position="71"/>
    </location>
    <ligand>
        <name>substrate</name>
    </ligand>
</feature>
<dbReference type="GO" id="GO:0009252">
    <property type="term" value="P:peptidoglycan biosynthetic process"/>
    <property type="evidence" value="ECO:0007669"/>
    <property type="project" value="UniProtKB-UniRule"/>
</dbReference>
<dbReference type="GO" id="GO:0071555">
    <property type="term" value="P:cell wall organization"/>
    <property type="evidence" value="ECO:0007669"/>
    <property type="project" value="UniProtKB-KW"/>
</dbReference>
<dbReference type="STRING" id="1715285.SOFFGTOCOR_0377"/>
<dbReference type="GO" id="GO:0005829">
    <property type="term" value="C:cytosol"/>
    <property type="evidence" value="ECO:0007669"/>
    <property type="project" value="TreeGrafter"/>
</dbReference>
<dbReference type="SUPFAM" id="SSF64005">
    <property type="entry name" value="Undecaprenyl diphosphate synthase"/>
    <property type="match status" value="1"/>
</dbReference>
<feature type="active site" evidence="2">
    <location>
        <position position="22"/>
    </location>
</feature>
<protein>
    <recommendedName>
        <fullName evidence="2">Ditrans,polycis-undecaprenyl-diphosphate synthase ((2E,6E)-farnesyl-diphosphate specific)</fullName>
        <ecNumber evidence="2">2.5.1.31</ecNumber>
    </recommendedName>
    <alternativeName>
        <fullName evidence="2">Ditrans,polycis-undecaprenylcistransferase</fullName>
    </alternativeName>
    <alternativeName>
        <fullName evidence="2">Undecaprenyl diphosphate synthase</fullName>
        <shortName evidence="2">UDS</shortName>
    </alternativeName>
    <alternativeName>
        <fullName evidence="2">Undecaprenyl pyrophosphate synthase</fullName>
        <shortName evidence="2">UPP synthase</shortName>
    </alternativeName>
</protein>
<comment type="similarity">
    <text evidence="2">Belongs to the UPP synthase family.</text>
</comment>
<keyword evidence="2" id="KW-0573">Peptidoglycan synthesis</keyword>
<feature type="binding site" evidence="2">
    <location>
        <position position="22"/>
    </location>
    <ligand>
        <name>Mg(2+)</name>
        <dbReference type="ChEBI" id="CHEBI:18420"/>
    </ligand>
</feature>
<feature type="binding site" evidence="2">
    <location>
        <begin position="196"/>
        <end position="198"/>
    </location>
    <ligand>
        <name>substrate</name>
    </ligand>
</feature>
<dbReference type="InterPro" id="IPR018520">
    <property type="entry name" value="UPP_synth-like_CS"/>
</dbReference>
<accession>A0A0M6W7B9</accession>
<keyword evidence="2" id="KW-0133">Cell shape</keyword>
<comment type="function">
    <text evidence="2">Catalyzes the sequential condensation of isopentenyl diphosphate (IPP) with (2E,6E)-farnesyl diphosphate (E,E-FPP) to yield (2Z,6Z,10Z,14Z,18Z,22Z,26Z,30Z,34E,38E)-undecaprenyl diphosphate (di-trans,octa-cis-UPP). UPP is the precursor of glycosyl carrier lipid in the biosynthesis of bacterial cell wall polysaccharide components such as peptidoglycan and lipopolysaccharide.</text>
</comment>
<dbReference type="NCBIfam" id="TIGR00055">
    <property type="entry name" value="uppS"/>
    <property type="match status" value="1"/>
</dbReference>
<name>A0A0M6W7B9_9GAMM</name>
<feature type="active site" description="Proton acceptor" evidence="2">
    <location>
        <position position="70"/>
    </location>
</feature>
<keyword evidence="1 2" id="KW-0808">Transferase</keyword>
<feature type="binding site" evidence="2">
    <location>
        <position position="35"/>
    </location>
    <ligand>
        <name>substrate</name>
    </ligand>
</feature>
<dbReference type="Gene3D" id="3.40.1180.10">
    <property type="entry name" value="Decaprenyl diphosphate synthase-like"/>
    <property type="match status" value="1"/>
</dbReference>